<dbReference type="Proteomes" id="UP000183656">
    <property type="component" value="Unassembled WGS sequence"/>
</dbReference>
<evidence type="ECO:0000313" key="3">
    <source>
        <dbReference type="Proteomes" id="UP000183656"/>
    </source>
</evidence>
<evidence type="ECO:0000313" key="2">
    <source>
        <dbReference type="EMBL" id="SFU61844.1"/>
    </source>
</evidence>
<dbReference type="AlphaFoldDB" id="A0A1I7HM64"/>
<keyword evidence="3" id="KW-1185">Reference proteome</keyword>
<feature type="signal peptide" evidence="1">
    <location>
        <begin position="1"/>
        <end position="18"/>
    </location>
</feature>
<sequence length="139" mass="15073">MKKLLPLLLAGACTLTLAEPVFQNVPEVLQKPLLGNGLTAARMQQGVLQLQMGKPEVTELVYATFVFHSICAPQWRQPQAFAQAGLARVELLNADASQGYAFDARGDVCARMGQMGQNYRGLITQHTSACTAQSCPPQR</sequence>
<organism evidence="2 3">
    <name type="scientific">Paenacidovorax caeni</name>
    <dbReference type="NCBI Taxonomy" id="343013"/>
    <lineage>
        <taxon>Bacteria</taxon>
        <taxon>Pseudomonadati</taxon>
        <taxon>Pseudomonadota</taxon>
        <taxon>Betaproteobacteria</taxon>
        <taxon>Burkholderiales</taxon>
        <taxon>Comamonadaceae</taxon>
        <taxon>Paenacidovorax</taxon>
    </lineage>
</organism>
<feature type="chain" id="PRO_5010253404" evidence="1">
    <location>
        <begin position="19"/>
        <end position="139"/>
    </location>
</feature>
<dbReference type="STRING" id="343013.SAMN04489707_101161"/>
<accession>A0A1I7HM64</accession>
<protein>
    <submittedName>
        <fullName evidence="2">Uncharacterized protein</fullName>
    </submittedName>
</protein>
<dbReference type="OrthoDB" id="8810997at2"/>
<reference evidence="2 3" key="1">
    <citation type="submission" date="2016-10" db="EMBL/GenBank/DDBJ databases">
        <authorList>
            <person name="de Groot N.N."/>
        </authorList>
    </citation>
    <scope>NUCLEOTIDE SEQUENCE [LARGE SCALE GENOMIC DNA]</scope>
    <source>
        <strain evidence="2 3">R-24608</strain>
    </source>
</reference>
<name>A0A1I7HM64_9BURK</name>
<gene>
    <name evidence="2" type="ORF">SAMN04489707_101161</name>
</gene>
<dbReference type="RefSeq" id="WP_054255888.1">
    <property type="nucleotide sequence ID" value="NZ_CYIG01000010.1"/>
</dbReference>
<keyword evidence="1" id="KW-0732">Signal</keyword>
<evidence type="ECO:0000256" key="1">
    <source>
        <dbReference type="SAM" id="SignalP"/>
    </source>
</evidence>
<dbReference type="EMBL" id="FPBX01000011">
    <property type="protein sequence ID" value="SFU61844.1"/>
    <property type="molecule type" value="Genomic_DNA"/>
</dbReference>
<proteinExistence type="predicted"/>